<protein>
    <recommendedName>
        <fullName evidence="3">PilM protein</fullName>
    </recommendedName>
</protein>
<evidence type="ECO:0008006" key="3">
    <source>
        <dbReference type="Google" id="ProtNLM"/>
    </source>
</evidence>
<keyword evidence="1" id="KW-0614">Plasmid</keyword>
<reference evidence="1 2" key="1">
    <citation type="journal article" date="2020" name="Genes (Basel)">
        <title>Genomic Comparison of Insect Gut Symbionts from Divergent Burkholderia Subclades.</title>
        <authorList>
            <person name="Takeshita K."/>
            <person name="Kikuchi Y."/>
        </authorList>
    </citation>
    <scope>NUCLEOTIDE SEQUENCE [LARGE SCALE GENOMIC DNA]</scope>
    <source>
        <strain evidence="1 2">PGU16</strain>
        <plasmid evidence="1 2">PPGU16_p3</plasmid>
    </source>
</reference>
<evidence type="ECO:0000313" key="2">
    <source>
        <dbReference type="Proteomes" id="UP000510888"/>
    </source>
</evidence>
<accession>A0A7I8C2T8</accession>
<dbReference type="InterPro" id="IPR009987">
    <property type="entry name" value="IM_PilM"/>
</dbReference>
<dbReference type="KEGG" id="plad:PPGU16_84190"/>
<dbReference type="Proteomes" id="UP000510888">
    <property type="component" value="Plasmid PPGU16_p3"/>
</dbReference>
<dbReference type="Pfam" id="PF07419">
    <property type="entry name" value="PilM"/>
    <property type="match status" value="1"/>
</dbReference>
<gene>
    <name evidence="1" type="ORF">PPGU16_84190</name>
</gene>
<evidence type="ECO:0000313" key="1">
    <source>
        <dbReference type="EMBL" id="BCF95352.1"/>
    </source>
</evidence>
<dbReference type="EMBL" id="AP023178">
    <property type="protein sequence ID" value="BCF95352.1"/>
    <property type="molecule type" value="Genomic_DNA"/>
</dbReference>
<geneLocation type="plasmid" evidence="1 2">
    <name>PPGU16_p3</name>
</geneLocation>
<dbReference type="RefSeq" id="WP_180727786.1">
    <property type="nucleotide sequence ID" value="NZ_AP023178.1"/>
</dbReference>
<proteinExistence type="predicted"/>
<organism evidence="1 2">
    <name type="scientific">Paraburkholderia largidicola</name>
    <dbReference type="NCBI Taxonomy" id="3014751"/>
    <lineage>
        <taxon>Bacteria</taxon>
        <taxon>Pseudomonadati</taxon>
        <taxon>Pseudomonadota</taxon>
        <taxon>Betaproteobacteria</taxon>
        <taxon>Burkholderiales</taxon>
        <taxon>Burkholderiaceae</taxon>
        <taxon>Paraburkholderia</taxon>
    </lineage>
</organism>
<keyword evidence="2" id="KW-1185">Reference proteome</keyword>
<name>A0A7I8C2T8_9BURK</name>
<sequence length="159" mass="16162">MGVVYAALMLMSIAYGTYAVLQNNVALVTPAPQRLAANNDAAQFLAYRNAVSVYMASHTAFIGTIPAASLTGQYSAQFLATAGNVVTATGTSGRVITSYAKVAAGVVQQAFVMSNGDASIGISHGTTWTSAAPNAVQTPTAMNTTVPAGDIVSIIQIGT</sequence>
<dbReference type="AlphaFoldDB" id="A0A7I8C2T8"/>